<dbReference type="PANTHER" id="PTHR37515">
    <property type="entry name" value="YALI0C09240P"/>
    <property type="match status" value="1"/>
</dbReference>
<feature type="region of interest" description="Disordered" evidence="1">
    <location>
        <begin position="93"/>
        <end position="122"/>
    </location>
</feature>
<dbReference type="EMBL" id="DF237088">
    <property type="protein sequence ID" value="GAQ83208.1"/>
    <property type="molecule type" value="Genomic_DNA"/>
</dbReference>
<reference evidence="2 3" key="1">
    <citation type="journal article" date="2014" name="Nat. Commun.">
        <title>Klebsormidium flaccidum genome reveals primary factors for plant terrestrial adaptation.</title>
        <authorList>
            <person name="Hori K."/>
            <person name="Maruyama F."/>
            <person name="Fujisawa T."/>
            <person name="Togashi T."/>
            <person name="Yamamoto N."/>
            <person name="Seo M."/>
            <person name="Sato S."/>
            <person name="Yamada T."/>
            <person name="Mori H."/>
            <person name="Tajima N."/>
            <person name="Moriyama T."/>
            <person name="Ikeuchi M."/>
            <person name="Watanabe M."/>
            <person name="Wada H."/>
            <person name="Kobayashi K."/>
            <person name="Saito M."/>
            <person name="Masuda T."/>
            <person name="Sasaki-Sekimoto Y."/>
            <person name="Mashiguchi K."/>
            <person name="Awai K."/>
            <person name="Shimojima M."/>
            <person name="Masuda S."/>
            <person name="Iwai M."/>
            <person name="Nobusawa T."/>
            <person name="Narise T."/>
            <person name="Kondo S."/>
            <person name="Saito H."/>
            <person name="Sato R."/>
            <person name="Murakawa M."/>
            <person name="Ihara Y."/>
            <person name="Oshima-Yamada Y."/>
            <person name="Ohtaka K."/>
            <person name="Satoh M."/>
            <person name="Sonobe K."/>
            <person name="Ishii M."/>
            <person name="Ohtani R."/>
            <person name="Kanamori-Sato M."/>
            <person name="Honoki R."/>
            <person name="Miyazaki D."/>
            <person name="Mochizuki H."/>
            <person name="Umetsu J."/>
            <person name="Higashi K."/>
            <person name="Shibata D."/>
            <person name="Kamiya Y."/>
            <person name="Sato N."/>
            <person name="Nakamura Y."/>
            <person name="Tabata S."/>
            <person name="Ida S."/>
            <person name="Kurokawa K."/>
            <person name="Ohta H."/>
        </authorList>
    </citation>
    <scope>NUCLEOTIDE SEQUENCE [LARGE SCALE GENOMIC DNA]</scope>
    <source>
        <strain evidence="2 3">NIES-2285</strain>
    </source>
</reference>
<gene>
    <name evidence="2" type="ORF">KFL_001390260</name>
</gene>
<dbReference type="PANTHER" id="PTHR37515:SF2">
    <property type="entry name" value="YALI0C09240P"/>
    <property type="match status" value="1"/>
</dbReference>
<protein>
    <submittedName>
        <fullName evidence="2">Uncharacterized protein</fullName>
    </submittedName>
</protein>
<accession>A0A1Y1I507</accession>
<evidence type="ECO:0000313" key="2">
    <source>
        <dbReference type="EMBL" id="GAQ83208.1"/>
    </source>
</evidence>
<dbReference type="AlphaFoldDB" id="A0A1Y1I507"/>
<organism evidence="2 3">
    <name type="scientific">Klebsormidium nitens</name>
    <name type="common">Green alga</name>
    <name type="synonym">Ulothrix nitens</name>
    <dbReference type="NCBI Taxonomy" id="105231"/>
    <lineage>
        <taxon>Eukaryota</taxon>
        <taxon>Viridiplantae</taxon>
        <taxon>Streptophyta</taxon>
        <taxon>Klebsormidiophyceae</taxon>
        <taxon>Klebsormidiales</taxon>
        <taxon>Klebsormidiaceae</taxon>
        <taxon>Klebsormidium</taxon>
    </lineage>
</organism>
<proteinExistence type="predicted"/>
<dbReference type="Proteomes" id="UP000054558">
    <property type="component" value="Unassembled WGS sequence"/>
</dbReference>
<evidence type="ECO:0000256" key="1">
    <source>
        <dbReference type="SAM" id="MobiDB-lite"/>
    </source>
</evidence>
<keyword evidence="3" id="KW-1185">Reference proteome</keyword>
<sequence>MADIKFQVVRPNEPDETSPYISLADPTNDIANLRDAEEVVINESSIRVIADYPLKDEFEFEVKPFDGAQHFTRAALAHAISALYQRIYTEEDRTSPEVAGHVPGMMNRDTTEVKSSRHSMLK</sequence>
<evidence type="ECO:0000313" key="3">
    <source>
        <dbReference type="Proteomes" id="UP000054558"/>
    </source>
</evidence>
<name>A0A1Y1I507_KLENI</name>